<dbReference type="PROSITE" id="PS51819">
    <property type="entry name" value="VOC"/>
    <property type="match status" value="1"/>
</dbReference>
<sequence length="117" mass="13236">MAIHHVQLAMPRGGEGSARRFYVQVSGLTEIENPDTLQGRGGVWFFRPGVQVHLGLEEPFSPARKAHPAFQVASLQQTEQHLANLGLEFHRDVDLPKIRRIYVDDPFGNRIELLEII</sequence>
<evidence type="ECO:0000313" key="2">
    <source>
        <dbReference type="EMBL" id="AXC50966.1"/>
    </source>
</evidence>
<accession>A0A344PNL1</accession>
<dbReference type="PANTHER" id="PTHR39175:SF1">
    <property type="entry name" value="FAMILY PROTEIN, PUTATIVE (AFU_ORTHOLOGUE AFUA_3G15060)-RELATED"/>
    <property type="match status" value="1"/>
</dbReference>
<dbReference type="Gene3D" id="3.10.180.10">
    <property type="entry name" value="2,3-Dihydroxybiphenyl 1,2-Dioxygenase, domain 1"/>
    <property type="match status" value="1"/>
</dbReference>
<gene>
    <name evidence="2" type="ORF">DRW48_00685</name>
</gene>
<proteinExistence type="predicted"/>
<dbReference type="InterPro" id="IPR037523">
    <property type="entry name" value="VOC_core"/>
</dbReference>
<protein>
    <submittedName>
        <fullName evidence="2">Glyoxalase</fullName>
    </submittedName>
</protein>
<dbReference type="SUPFAM" id="SSF54593">
    <property type="entry name" value="Glyoxalase/Bleomycin resistance protein/Dihydroxybiphenyl dioxygenase"/>
    <property type="match status" value="1"/>
</dbReference>
<reference evidence="3" key="1">
    <citation type="submission" date="2018-07" db="EMBL/GenBank/DDBJ databases">
        <title>Genome sequencing of Paracoccus sp. SC2-6.</title>
        <authorList>
            <person name="Heo J."/>
            <person name="Kim S.-J."/>
            <person name="Kwon S.-W."/>
        </authorList>
    </citation>
    <scope>NUCLEOTIDE SEQUENCE [LARGE SCALE GENOMIC DNA]</scope>
    <source>
        <strain evidence="3">SC2-6</strain>
    </source>
</reference>
<feature type="domain" description="VOC" evidence="1">
    <location>
        <begin position="2"/>
        <end position="116"/>
    </location>
</feature>
<name>A0A344PNL1_9RHOB</name>
<dbReference type="OrthoDB" id="9813630at2"/>
<dbReference type="InterPro" id="IPR029068">
    <property type="entry name" value="Glyas_Bleomycin-R_OHBP_Dase"/>
</dbReference>
<dbReference type="Pfam" id="PF00903">
    <property type="entry name" value="Glyoxalase"/>
    <property type="match status" value="1"/>
</dbReference>
<keyword evidence="3" id="KW-1185">Reference proteome</keyword>
<dbReference type="PANTHER" id="PTHR39175">
    <property type="entry name" value="FAMILY PROTEIN, PUTATIVE (AFU_ORTHOLOGUE AFUA_3G15060)-RELATED"/>
    <property type="match status" value="1"/>
</dbReference>
<dbReference type="Proteomes" id="UP000252023">
    <property type="component" value="Chromosome"/>
</dbReference>
<evidence type="ECO:0000259" key="1">
    <source>
        <dbReference type="PROSITE" id="PS51819"/>
    </source>
</evidence>
<dbReference type="KEGG" id="pars:DRW48_00685"/>
<organism evidence="2 3">
    <name type="scientific">Paracoccus suum</name>
    <dbReference type="NCBI Taxonomy" id="2259340"/>
    <lineage>
        <taxon>Bacteria</taxon>
        <taxon>Pseudomonadati</taxon>
        <taxon>Pseudomonadota</taxon>
        <taxon>Alphaproteobacteria</taxon>
        <taxon>Rhodobacterales</taxon>
        <taxon>Paracoccaceae</taxon>
        <taxon>Paracoccus</taxon>
    </lineage>
</organism>
<dbReference type="AlphaFoldDB" id="A0A344PNL1"/>
<evidence type="ECO:0000313" key="3">
    <source>
        <dbReference type="Proteomes" id="UP000252023"/>
    </source>
</evidence>
<dbReference type="InterPro" id="IPR004360">
    <property type="entry name" value="Glyas_Fos-R_dOase_dom"/>
</dbReference>
<dbReference type="EMBL" id="CP030918">
    <property type="protein sequence ID" value="AXC50966.1"/>
    <property type="molecule type" value="Genomic_DNA"/>
</dbReference>